<evidence type="ECO:0000313" key="11">
    <source>
        <dbReference type="EMBL" id="BAT26957.1"/>
    </source>
</evidence>
<dbReference type="Gene3D" id="1.25.40.10">
    <property type="entry name" value="Tetratricopeptide repeat domain"/>
    <property type="match status" value="1"/>
</dbReference>
<protein>
    <recommendedName>
        <fullName evidence="10">GSCFA domain-containing protein</fullName>
    </recommendedName>
</protein>
<dbReference type="AlphaFoldDB" id="A0A0P0YZG7"/>
<sequence length="844" mass="93703">MHIGKVGGHSISQELLSRFDLSEAVNASPEQFDNFTPETFAGKRLVIGHYAYNHTLLLPPSRFLFSIVREPVDRVLSNYWFLRAHADVEDTRAQQMIDLARRWPIEEFVRIDDPAVRQVADNHQTCFFAHDWRHSDPVTEQDFSLAMAHLDDFDLIGVHAAYDDSMQMLCTMLDWLPWPSDNRFNTTASRVATDALSPAVRRQLEELNRFDVALYQEVHRRFCAKRSNLLRTMARQAWRKHREAVGQAPEMALPTAVELYASQTVEGDNWHVRQIQNGSYARWLGPATQTRLFTAIAASPCYDVEIHLVGWIDRETLDSLTVAMTGWDCEETSYHVSMEDMRAVKRWRLRAADNAKAGPLLELDINALRTGRLSDHGVESTHDLTASVAVSCVKISAVSEAEATALASGQDQTSATVSDDVIAKGVSLLHGAAGKVSKIVAAERLFRSAVEDDPESVTAHVWLGEALCYQGRSPEAVGIFETALALEKASATVQLDERTRAHLLERLGEGLILAEMRLDDARAYLTESVRLAPVTEAESHRLNGAAYMLDGLTRLDSSAPKRKIARWPVQNAAFQDLDEVARQFADNTKAAGTRPIGRDTRVVTLGSCFAGNIAIALKDRGVETTALGLGELINSTFANRALIEWVNNDPLDRYSPETIETLKVYFGASPDTLRATLTSANTIIYTLGVAPGFFDKRTGLFHLTQAGKNTLHLLKTNDFRTTTVEENADNIEAVIAGLRRCNPNINIVFTVSPVPLYSTFEYDSAIIADCVSKSVLRAAIDVVLKRAHAGVNYWPAFEMVRWVGAYHPNLFGEEDGTTRHVSERAVSAIVNGFIHAFGDEALKQ</sequence>
<dbReference type="InterPro" id="IPR005331">
    <property type="entry name" value="Sulfotransferase"/>
</dbReference>
<evidence type="ECO:0000256" key="1">
    <source>
        <dbReference type="ARBA" id="ARBA00004323"/>
    </source>
</evidence>
<name>A0A0P0YZG7_9HYPH</name>
<evidence type="ECO:0000259" key="10">
    <source>
        <dbReference type="Pfam" id="PF08885"/>
    </source>
</evidence>
<keyword evidence="4" id="KW-0812">Transmembrane</keyword>
<evidence type="ECO:0000256" key="6">
    <source>
        <dbReference type="ARBA" id="ARBA00022989"/>
    </source>
</evidence>
<dbReference type="GO" id="GO:0016020">
    <property type="term" value="C:membrane"/>
    <property type="evidence" value="ECO:0007669"/>
    <property type="project" value="InterPro"/>
</dbReference>
<reference evidence="11" key="1">
    <citation type="journal article" date="2015" name="Proc. Natl. Acad. Sci. U.S.A.">
        <title>Bacterial clade with the ribosomal RNA operon on a small plasmid rather than the chromosome.</title>
        <authorList>
            <person name="Anda M."/>
            <person name="Ohtsubo Y."/>
            <person name="Okubo T."/>
            <person name="Sugawara M."/>
            <person name="Nagata Y."/>
            <person name="Tsuda M."/>
            <person name="Minamisawa K."/>
            <person name="Mitsui H."/>
        </authorList>
    </citation>
    <scope>NUCLEOTIDE SEQUENCE</scope>
    <source>
        <strain evidence="11">DSM 14790</strain>
    </source>
</reference>
<dbReference type="Pfam" id="PF03567">
    <property type="entry name" value="Sulfotransfer_2"/>
    <property type="match status" value="1"/>
</dbReference>
<keyword evidence="7" id="KW-0333">Golgi apparatus</keyword>
<evidence type="ECO:0000256" key="9">
    <source>
        <dbReference type="ARBA" id="ARBA00023180"/>
    </source>
</evidence>
<keyword evidence="5" id="KW-0735">Signal-anchor</keyword>
<dbReference type="InterPro" id="IPR011990">
    <property type="entry name" value="TPR-like_helical_dom_sf"/>
</dbReference>
<dbReference type="GO" id="GO:0008146">
    <property type="term" value="F:sulfotransferase activity"/>
    <property type="evidence" value="ECO:0007669"/>
    <property type="project" value="InterPro"/>
</dbReference>
<dbReference type="Gene3D" id="3.40.50.300">
    <property type="entry name" value="P-loop containing nucleotide triphosphate hydrolases"/>
    <property type="match status" value="1"/>
</dbReference>
<dbReference type="Pfam" id="PF08885">
    <property type="entry name" value="GSCFA"/>
    <property type="match status" value="1"/>
</dbReference>
<dbReference type="InterPro" id="IPR007734">
    <property type="entry name" value="Heparan_SO4_2-O-STrfase"/>
</dbReference>
<comment type="subcellular location">
    <subcellularLocation>
        <location evidence="1">Golgi apparatus membrane</location>
        <topology evidence="1">Single-pass type II membrane protein</topology>
    </subcellularLocation>
</comment>
<dbReference type="PANTHER" id="PTHR12129:SF15">
    <property type="entry name" value="URONYL 2-SULFOTRANSFERASE"/>
    <property type="match status" value="1"/>
</dbReference>
<feature type="domain" description="GSCFA" evidence="10">
    <location>
        <begin position="601"/>
        <end position="833"/>
    </location>
</feature>
<evidence type="ECO:0000256" key="5">
    <source>
        <dbReference type="ARBA" id="ARBA00022968"/>
    </source>
</evidence>
<dbReference type="EMBL" id="LC066374">
    <property type="protein sequence ID" value="BAT26957.1"/>
    <property type="molecule type" value="Genomic_DNA"/>
</dbReference>
<evidence type="ECO:0000256" key="2">
    <source>
        <dbReference type="ARBA" id="ARBA00010569"/>
    </source>
</evidence>
<keyword evidence="3" id="KW-0808">Transferase</keyword>
<dbReference type="SUPFAM" id="SSF48452">
    <property type="entry name" value="TPR-like"/>
    <property type="match status" value="1"/>
</dbReference>
<organism evidence="11">
    <name type="scientific">Aurantimonas coralicida</name>
    <dbReference type="NCBI Taxonomy" id="182270"/>
    <lineage>
        <taxon>Bacteria</taxon>
        <taxon>Pseudomonadati</taxon>
        <taxon>Pseudomonadota</taxon>
        <taxon>Alphaproteobacteria</taxon>
        <taxon>Hyphomicrobiales</taxon>
        <taxon>Aurantimonadaceae</taxon>
        <taxon>Aurantimonas</taxon>
    </lineage>
</organism>
<keyword evidence="6" id="KW-1133">Transmembrane helix</keyword>
<evidence type="ECO:0000256" key="4">
    <source>
        <dbReference type="ARBA" id="ARBA00022692"/>
    </source>
</evidence>
<comment type="similarity">
    <text evidence="2">Belongs to the sulfotransferase 3 family.</text>
</comment>
<keyword evidence="9" id="KW-0325">Glycoprotein</keyword>
<dbReference type="PANTHER" id="PTHR12129">
    <property type="entry name" value="HEPARAN SULFATE 2-O-SULFOTRANSFERASE"/>
    <property type="match status" value="1"/>
</dbReference>
<evidence type="ECO:0000256" key="7">
    <source>
        <dbReference type="ARBA" id="ARBA00023034"/>
    </source>
</evidence>
<dbReference type="InterPro" id="IPR014982">
    <property type="entry name" value="GSCFA"/>
</dbReference>
<proteinExistence type="inferred from homology"/>
<evidence type="ECO:0000256" key="3">
    <source>
        <dbReference type="ARBA" id="ARBA00022679"/>
    </source>
</evidence>
<keyword evidence="8" id="KW-0472">Membrane</keyword>
<accession>A0A0P0YZG7</accession>
<evidence type="ECO:0000256" key="8">
    <source>
        <dbReference type="ARBA" id="ARBA00023136"/>
    </source>
</evidence>
<dbReference type="InterPro" id="IPR027417">
    <property type="entry name" value="P-loop_NTPase"/>
</dbReference>